<protein>
    <submittedName>
        <fullName evidence="1">Uncharacterized protein</fullName>
    </submittedName>
</protein>
<dbReference type="Proteomes" id="UP000028980">
    <property type="component" value="Unassembled WGS sequence"/>
</dbReference>
<proteinExistence type="predicted"/>
<reference evidence="1 2" key="1">
    <citation type="journal article" date="2014" name="Genome Announc.">
        <title>Draft Genome Sequences of Marine Flavobacterium Nonlabens Strains NR17, NR24, NR27, NR32, NR33, and Ara13.</title>
        <authorList>
            <person name="Nakanishi M."/>
            <person name="Meirelles P."/>
            <person name="Suzuki R."/>
            <person name="Takatani N."/>
            <person name="Mino S."/>
            <person name="Suda W."/>
            <person name="Oshima K."/>
            <person name="Hattori M."/>
            <person name="Ohkuma M."/>
            <person name="Hosokawa M."/>
            <person name="Miyashita K."/>
            <person name="Thompson F.L."/>
            <person name="Niwa A."/>
            <person name="Sawabe T."/>
            <person name="Sawabe T."/>
        </authorList>
    </citation>
    <scope>NUCLEOTIDE SEQUENCE [LARGE SCALE GENOMIC DNA]</scope>
    <source>
        <strain evidence="2">JCM19296</strain>
    </source>
</reference>
<evidence type="ECO:0000313" key="1">
    <source>
        <dbReference type="EMBL" id="GAK76391.1"/>
    </source>
</evidence>
<evidence type="ECO:0000313" key="2">
    <source>
        <dbReference type="Proteomes" id="UP000028980"/>
    </source>
</evidence>
<accession>A0A081DBU5</accession>
<name>A0A081DBU5_NONUL</name>
<sequence>MIVVGMATDATTRRTMLVRFKDVYTLSSRESFSKTYSVYLIRF</sequence>
<gene>
    <name evidence="1" type="ORF">JCM19296_1988</name>
</gene>
<dbReference type="AlphaFoldDB" id="A0A081DBU5"/>
<organism evidence="1 2">
    <name type="scientific">Nonlabens ulvanivorans</name>
    <name type="common">Persicivirga ulvanivorans</name>
    <dbReference type="NCBI Taxonomy" id="906888"/>
    <lineage>
        <taxon>Bacteria</taxon>
        <taxon>Pseudomonadati</taxon>
        <taxon>Bacteroidota</taxon>
        <taxon>Flavobacteriia</taxon>
        <taxon>Flavobacteriales</taxon>
        <taxon>Flavobacteriaceae</taxon>
        <taxon>Nonlabens</taxon>
    </lineage>
</organism>
<comment type="caution">
    <text evidence="1">The sequence shown here is derived from an EMBL/GenBank/DDBJ whole genome shotgun (WGS) entry which is preliminary data.</text>
</comment>
<dbReference type="EMBL" id="BBLG01000004">
    <property type="protein sequence ID" value="GAK76391.1"/>
    <property type="molecule type" value="Genomic_DNA"/>
</dbReference>